<dbReference type="HAMAP" id="MF_01671">
    <property type="entry name" value="IolG"/>
    <property type="match status" value="1"/>
</dbReference>
<dbReference type="InterPro" id="IPR050424">
    <property type="entry name" value="Gfo-Idh-MocA_inositol_DH"/>
</dbReference>
<feature type="domain" description="Gfo/Idh/MocA-like oxidoreductase N-terminal" evidence="5">
    <location>
        <begin position="3"/>
        <end position="125"/>
    </location>
</feature>
<dbReference type="GO" id="GO:0050112">
    <property type="term" value="F:inositol 2-dehydrogenase (NAD+) activity"/>
    <property type="evidence" value="ECO:0007669"/>
    <property type="project" value="UniProtKB-UniRule"/>
</dbReference>
<dbReference type="OrthoDB" id="9815825at2"/>
<gene>
    <name evidence="4" type="primary">iolG</name>
    <name evidence="7" type="ORF">GT003_15525</name>
</gene>
<evidence type="ECO:0000256" key="2">
    <source>
        <dbReference type="ARBA" id="ARBA00023002"/>
    </source>
</evidence>
<dbReference type="Gene3D" id="3.30.360.10">
    <property type="entry name" value="Dihydrodipicolinate Reductase, domain 2"/>
    <property type="match status" value="1"/>
</dbReference>
<reference evidence="7 8" key="1">
    <citation type="submission" date="2020-01" db="EMBL/GenBank/DDBJ databases">
        <title>Paenibacillus soybeanensis sp. nov. isolated from the nodules of soybean (Glycine max(L.) Merr).</title>
        <authorList>
            <person name="Wang H."/>
        </authorList>
    </citation>
    <scope>NUCLEOTIDE SEQUENCE [LARGE SCALE GENOMIC DNA]</scope>
    <source>
        <strain evidence="7 8">DSM 23054</strain>
    </source>
</reference>
<comment type="similarity">
    <text evidence="1 4">Belongs to the Gfo/Idh/MocA family.</text>
</comment>
<sequence length="348" mass="38420">MTLRVGVIGTGAIGREHVRRMTQVLKGAEVVAVTDVNAAQAREVVDAFKLQAVIYENGQELIRAQDVDAVMVTSWGATHEEFVLASIAAGKPVFCEKPLAVTAEGCKAIVEAESAFGKRLVQVGYMRRYDRGYRAVKEALVNGTIGEPLILNCAHRNVSVPDFYTRDMSIVDTFIHELDVHRWLLDDDYVSVQVVQPRKSRLAGSHLQDPLLVYMETAKGVRINGEIFVNCKYGYDIQCQVVGEMGIVSLPEPMSVTMRSEAKLSTGLLTDWKERFIEAYDIELQDWIDSTLRGEMNGPSAWDGYAAAIASDACLEARDSGAIVRISMPERPSFYRHPSEDKAASGIS</sequence>
<evidence type="ECO:0000259" key="5">
    <source>
        <dbReference type="Pfam" id="PF01408"/>
    </source>
</evidence>
<dbReference type="AlphaFoldDB" id="A0A7X5C1L5"/>
<dbReference type="SUPFAM" id="SSF55347">
    <property type="entry name" value="Glyceraldehyde-3-phosphate dehydrogenase-like, C-terminal domain"/>
    <property type="match status" value="1"/>
</dbReference>
<dbReference type="InterPro" id="IPR036291">
    <property type="entry name" value="NAD(P)-bd_dom_sf"/>
</dbReference>
<dbReference type="GO" id="GO:0019310">
    <property type="term" value="P:inositol catabolic process"/>
    <property type="evidence" value="ECO:0007669"/>
    <property type="project" value="UniProtKB-UniRule"/>
</dbReference>
<evidence type="ECO:0000256" key="4">
    <source>
        <dbReference type="HAMAP-Rule" id="MF_01671"/>
    </source>
</evidence>
<keyword evidence="8" id="KW-1185">Reference proteome</keyword>
<dbReference type="Gene3D" id="3.40.50.720">
    <property type="entry name" value="NAD(P)-binding Rossmann-like Domain"/>
    <property type="match status" value="1"/>
</dbReference>
<keyword evidence="2 4" id="KW-0560">Oxidoreductase</keyword>
<comment type="catalytic activity">
    <reaction evidence="4">
        <text>1D-chiro-inositol + NAD(+) = scyllo-inosine + NADH + H(+)</text>
        <dbReference type="Rhea" id="RHEA:25832"/>
        <dbReference type="ChEBI" id="CHEBI:15378"/>
        <dbReference type="ChEBI" id="CHEBI:27372"/>
        <dbReference type="ChEBI" id="CHEBI:50920"/>
        <dbReference type="ChEBI" id="CHEBI:57540"/>
        <dbReference type="ChEBI" id="CHEBI:57945"/>
        <dbReference type="EC" id="1.1.1.369"/>
    </reaction>
</comment>
<name>A0A7X5C1L5_9BACL</name>
<accession>A0A7X5C1L5</accession>
<dbReference type="InterPro" id="IPR004104">
    <property type="entry name" value="Gfo/Idh/MocA-like_OxRdtase_C"/>
</dbReference>
<dbReference type="Proteomes" id="UP000558113">
    <property type="component" value="Unassembled WGS sequence"/>
</dbReference>
<dbReference type="GO" id="GO:0000166">
    <property type="term" value="F:nucleotide binding"/>
    <property type="evidence" value="ECO:0007669"/>
    <property type="project" value="InterPro"/>
</dbReference>
<evidence type="ECO:0000256" key="1">
    <source>
        <dbReference type="ARBA" id="ARBA00010928"/>
    </source>
</evidence>
<dbReference type="EC" id="1.1.1.18" evidence="4"/>
<proteinExistence type="inferred from homology"/>
<comment type="caution">
    <text evidence="7">The sequence shown here is derived from an EMBL/GenBank/DDBJ whole genome shotgun (WGS) entry which is preliminary data.</text>
</comment>
<evidence type="ECO:0000256" key="3">
    <source>
        <dbReference type="ARBA" id="ARBA00023027"/>
    </source>
</evidence>
<dbReference type="UniPathway" id="UPA00076">
    <property type="reaction ID" value="UER00143"/>
</dbReference>
<comment type="function">
    <text evidence="4">Involved in the oxidation of myo-inositol (MI) and D-chiro-inositol (DCI) to 2-keto-myo-inositol (2KMI or 2-inosose) and 1-keto-D-chiro-inositol (1KDCI), respectively.</text>
</comment>
<dbReference type="Pfam" id="PF02894">
    <property type="entry name" value="GFO_IDH_MocA_C"/>
    <property type="match status" value="1"/>
</dbReference>
<dbReference type="InterPro" id="IPR023794">
    <property type="entry name" value="MI/DCI_dehydrogenase"/>
</dbReference>
<protein>
    <recommendedName>
        <fullName evidence="4">Inositol 2-dehydrogenase/D-chiro-inositol 3-dehydrogenase</fullName>
        <ecNumber evidence="4">1.1.1.18</ecNumber>
        <ecNumber evidence="4">1.1.1.369</ecNumber>
    </recommendedName>
    <alternativeName>
        <fullName evidence="4">Myo-inositol 2-dehydrogenase/D-chiro-inositol 3-dehydrogenase</fullName>
        <shortName evidence="4">MI 2-dehydrogenase/DCI 3-dehydrogenase</shortName>
    </alternativeName>
</protein>
<evidence type="ECO:0000259" key="6">
    <source>
        <dbReference type="Pfam" id="PF02894"/>
    </source>
</evidence>
<keyword evidence="3 4" id="KW-0520">NAD</keyword>
<organism evidence="7 8">
    <name type="scientific">Paenibacillus sacheonensis</name>
    <dbReference type="NCBI Taxonomy" id="742054"/>
    <lineage>
        <taxon>Bacteria</taxon>
        <taxon>Bacillati</taxon>
        <taxon>Bacillota</taxon>
        <taxon>Bacilli</taxon>
        <taxon>Bacillales</taxon>
        <taxon>Paenibacillaceae</taxon>
        <taxon>Paenibacillus</taxon>
    </lineage>
</organism>
<comment type="pathway">
    <text evidence="4">Polyol metabolism; myo-inositol degradation into acetyl-CoA; acetyl-CoA from myo-inositol: step 1/7.</text>
</comment>
<dbReference type="RefSeq" id="WP_161699326.1">
    <property type="nucleotide sequence ID" value="NZ_JAAAMU010000007.1"/>
</dbReference>
<evidence type="ECO:0000313" key="8">
    <source>
        <dbReference type="Proteomes" id="UP000558113"/>
    </source>
</evidence>
<dbReference type="EC" id="1.1.1.369" evidence="4"/>
<dbReference type="PANTHER" id="PTHR43593:SF1">
    <property type="entry name" value="INOSITOL 2-DEHYDROGENASE"/>
    <property type="match status" value="1"/>
</dbReference>
<dbReference type="PANTHER" id="PTHR43593">
    <property type="match status" value="1"/>
</dbReference>
<dbReference type="Pfam" id="PF01408">
    <property type="entry name" value="GFO_IDH_MocA"/>
    <property type="match status" value="1"/>
</dbReference>
<dbReference type="SUPFAM" id="SSF51735">
    <property type="entry name" value="NAD(P)-binding Rossmann-fold domains"/>
    <property type="match status" value="1"/>
</dbReference>
<comment type="catalytic activity">
    <reaction evidence="4">
        <text>myo-inositol + NAD(+) = scyllo-inosose + NADH + H(+)</text>
        <dbReference type="Rhea" id="RHEA:16949"/>
        <dbReference type="ChEBI" id="CHEBI:15378"/>
        <dbReference type="ChEBI" id="CHEBI:17268"/>
        <dbReference type="ChEBI" id="CHEBI:17811"/>
        <dbReference type="ChEBI" id="CHEBI:57540"/>
        <dbReference type="ChEBI" id="CHEBI:57945"/>
        <dbReference type="EC" id="1.1.1.18"/>
    </reaction>
</comment>
<dbReference type="EMBL" id="JAAAMU010000007">
    <property type="protein sequence ID" value="NBC70410.1"/>
    <property type="molecule type" value="Genomic_DNA"/>
</dbReference>
<dbReference type="InterPro" id="IPR000683">
    <property type="entry name" value="Gfo/Idh/MocA-like_OxRdtase_N"/>
</dbReference>
<evidence type="ECO:0000313" key="7">
    <source>
        <dbReference type="EMBL" id="NBC70410.1"/>
    </source>
</evidence>
<comment type="subunit">
    <text evidence="4">Homotetramer.</text>
</comment>
<feature type="domain" description="Gfo/Idh/MocA-like oxidoreductase C-terminal" evidence="6">
    <location>
        <begin position="137"/>
        <end position="324"/>
    </location>
</feature>